<evidence type="ECO:0000313" key="2">
    <source>
        <dbReference type="Proteomes" id="UP001549047"/>
    </source>
</evidence>
<name>A0ABV2IZM3_9HYPH</name>
<dbReference type="RefSeq" id="WP_354556393.1">
    <property type="nucleotide sequence ID" value="NZ_JBEPMB010000002.1"/>
</dbReference>
<organism evidence="1 2">
    <name type="scientific">Rhizobium aquaticum</name>
    <dbReference type="NCBI Taxonomy" id="1549636"/>
    <lineage>
        <taxon>Bacteria</taxon>
        <taxon>Pseudomonadati</taxon>
        <taxon>Pseudomonadota</taxon>
        <taxon>Alphaproteobacteria</taxon>
        <taxon>Hyphomicrobiales</taxon>
        <taxon>Rhizobiaceae</taxon>
        <taxon>Rhizobium/Agrobacterium group</taxon>
        <taxon>Rhizobium</taxon>
    </lineage>
</organism>
<dbReference type="EMBL" id="JBEPMB010000002">
    <property type="protein sequence ID" value="MET3613898.1"/>
    <property type="molecule type" value="Genomic_DNA"/>
</dbReference>
<evidence type="ECO:0000313" key="1">
    <source>
        <dbReference type="EMBL" id="MET3613898.1"/>
    </source>
</evidence>
<comment type="caution">
    <text evidence="1">The sequence shown here is derived from an EMBL/GenBank/DDBJ whole genome shotgun (WGS) entry which is preliminary data.</text>
</comment>
<gene>
    <name evidence="1" type="ORF">ABID16_002227</name>
</gene>
<accession>A0ABV2IZM3</accession>
<dbReference type="Proteomes" id="UP001549047">
    <property type="component" value="Unassembled WGS sequence"/>
</dbReference>
<proteinExistence type="predicted"/>
<reference evidence="1 2" key="1">
    <citation type="submission" date="2024-06" db="EMBL/GenBank/DDBJ databases">
        <title>Genomic Encyclopedia of Type Strains, Phase IV (KMG-IV): sequencing the most valuable type-strain genomes for metagenomic binning, comparative biology and taxonomic classification.</title>
        <authorList>
            <person name="Goeker M."/>
        </authorList>
    </citation>
    <scope>NUCLEOTIDE SEQUENCE [LARGE SCALE GENOMIC DNA]</scope>
    <source>
        <strain evidence="1 2">DSM 29780</strain>
    </source>
</reference>
<keyword evidence="2" id="KW-1185">Reference proteome</keyword>
<protein>
    <submittedName>
        <fullName evidence="1">Uncharacterized protein</fullName>
    </submittedName>
</protein>
<sequence length="146" mass="16139">MRKNPFSEQREQILAEAIRPVASELRLVDAADLISLLKFEHYGSLADLVSSAAELYFHPGTVALGVGGNYRLEWDSEPEVELDLEIKPQGVTIYAKLALSKNHAGVEISHIDFKNPAPNPEDNTLFLRKALANSRYYTGQRAAMAG</sequence>